<feature type="chain" id="PRO_5019842266" description="Secreted protein" evidence="1">
    <location>
        <begin position="35"/>
        <end position="97"/>
    </location>
</feature>
<feature type="signal peptide" evidence="1">
    <location>
        <begin position="1"/>
        <end position="34"/>
    </location>
</feature>
<keyword evidence="3" id="KW-1185">Reference proteome</keyword>
<reference evidence="2 3" key="1">
    <citation type="submission" date="2018-04" db="EMBL/GenBank/DDBJ databases">
        <authorList>
            <person name="Vogel A."/>
        </authorList>
    </citation>
    <scope>NUCLEOTIDE SEQUENCE [LARGE SCALE GENOMIC DNA]</scope>
</reference>
<dbReference type="AlphaFoldDB" id="A0A484KDV5"/>
<accession>A0A484KDV5</accession>
<name>A0A484KDV5_9ASTE</name>
<dbReference type="Proteomes" id="UP000595140">
    <property type="component" value="Unassembled WGS sequence"/>
</dbReference>
<evidence type="ECO:0008006" key="4">
    <source>
        <dbReference type="Google" id="ProtNLM"/>
    </source>
</evidence>
<sequence>MSRLRQTFFHLPLWTASWHHLSFSLLRFLSLCHSGQRVGSALHADCYYFPIVTPDSKSAMHLVSMGAYSFTSPYAGRRLGITFQTDGVACLTSPCSG</sequence>
<gene>
    <name evidence="2" type="ORF">CCAM_LOCUS4461</name>
</gene>
<evidence type="ECO:0000313" key="3">
    <source>
        <dbReference type="Proteomes" id="UP000595140"/>
    </source>
</evidence>
<evidence type="ECO:0000313" key="2">
    <source>
        <dbReference type="EMBL" id="VFQ62685.1"/>
    </source>
</evidence>
<dbReference type="EMBL" id="OOIL02000230">
    <property type="protein sequence ID" value="VFQ62685.1"/>
    <property type="molecule type" value="Genomic_DNA"/>
</dbReference>
<organism evidence="2 3">
    <name type="scientific">Cuscuta campestris</name>
    <dbReference type="NCBI Taxonomy" id="132261"/>
    <lineage>
        <taxon>Eukaryota</taxon>
        <taxon>Viridiplantae</taxon>
        <taxon>Streptophyta</taxon>
        <taxon>Embryophyta</taxon>
        <taxon>Tracheophyta</taxon>
        <taxon>Spermatophyta</taxon>
        <taxon>Magnoliopsida</taxon>
        <taxon>eudicotyledons</taxon>
        <taxon>Gunneridae</taxon>
        <taxon>Pentapetalae</taxon>
        <taxon>asterids</taxon>
        <taxon>lamiids</taxon>
        <taxon>Solanales</taxon>
        <taxon>Convolvulaceae</taxon>
        <taxon>Cuscuteae</taxon>
        <taxon>Cuscuta</taxon>
        <taxon>Cuscuta subgen. Grammica</taxon>
        <taxon>Cuscuta sect. Cleistogrammica</taxon>
    </lineage>
</organism>
<protein>
    <recommendedName>
        <fullName evidence="4">Secreted protein</fullName>
    </recommendedName>
</protein>
<proteinExistence type="predicted"/>
<evidence type="ECO:0000256" key="1">
    <source>
        <dbReference type="SAM" id="SignalP"/>
    </source>
</evidence>
<keyword evidence="1" id="KW-0732">Signal</keyword>